<organism evidence="2 3">
    <name type="scientific">Oikopleura dioica</name>
    <name type="common">Tunicate</name>
    <dbReference type="NCBI Taxonomy" id="34765"/>
    <lineage>
        <taxon>Eukaryota</taxon>
        <taxon>Metazoa</taxon>
        <taxon>Chordata</taxon>
        <taxon>Tunicata</taxon>
        <taxon>Appendicularia</taxon>
        <taxon>Copelata</taxon>
        <taxon>Oikopleuridae</taxon>
        <taxon>Oikopleura</taxon>
    </lineage>
</organism>
<feature type="region of interest" description="Disordered" evidence="1">
    <location>
        <begin position="185"/>
        <end position="276"/>
    </location>
</feature>
<sequence>MTEMESALSDEHLDGSDAEGESFPKQEAPPVLDDLPEPEVQEEEGDNLELQMKAFKEEAIEWERAAVFLAEALQTLIDEKKTKDPSLVLEEGKLNTINYNFEEAEAHFARNLYIVSGNENITLRDVDRPVGTHDDGLSNPKTEESDNKLSALGSVEVLQQELMLSEERALRAEEKVEELEGILLAIRQKETEEKREAERSPEEKKKREQEEAKKVEPPKAPPVLTAPRIAKPTTTASELVVPTSTQRPRSPGGANSRPNSANPKKGQPKKRTTTRK</sequence>
<reference evidence="2 3" key="1">
    <citation type="submission" date="2021-04" db="EMBL/GenBank/DDBJ databases">
        <authorList>
            <person name="Bliznina A."/>
        </authorList>
    </citation>
    <scope>NUCLEOTIDE SEQUENCE [LARGE SCALE GENOMIC DNA]</scope>
</reference>
<evidence type="ECO:0000313" key="3">
    <source>
        <dbReference type="Proteomes" id="UP001158576"/>
    </source>
</evidence>
<dbReference type="EMBL" id="OU015569">
    <property type="protein sequence ID" value="CAG5099410.1"/>
    <property type="molecule type" value="Genomic_DNA"/>
</dbReference>
<feature type="compositionally biased region" description="Basic residues" evidence="1">
    <location>
        <begin position="266"/>
        <end position="276"/>
    </location>
</feature>
<proteinExistence type="predicted"/>
<name>A0ABN7SGB8_OIKDI</name>
<feature type="compositionally biased region" description="Polar residues" evidence="1">
    <location>
        <begin position="232"/>
        <end position="248"/>
    </location>
</feature>
<feature type="region of interest" description="Disordered" evidence="1">
    <location>
        <begin position="125"/>
        <end position="148"/>
    </location>
</feature>
<accession>A0ABN7SGB8</accession>
<gene>
    <name evidence="2" type="ORF">OKIOD_LOCUS8072</name>
</gene>
<feature type="compositionally biased region" description="Acidic residues" evidence="1">
    <location>
        <begin position="34"/>
        <end position="45"/>
    </location>
</feature>
<keyword evidence="3" id="KW-1185">Reference proteome</keyword>
<protein>
    <submittedName>
        <fullName evidence="2">Oidioi.mRNA.OKI2018_I69.XSR.g16514.t1.cds</fullName>
    </submittedName>
</protein>
<evidence type="ECO:0000313" key="2">
    <source>
        <dbReference type="EMBL" id="CAG5099410.1"/>
    </source>
</evidence>
<evidence type="ECO:0000256" key="1">
    <source>
        <dbReference type="SAM" id="MobiDB-lite"/>
    </source>
</evidence>
<feature type="compositionally biased region" description="Basic and acidic residues" evidence="1">
    <location>
        <begin position="187"/>
        <end position="217"/>
    </location>
</feature>
<dbReference type="Proteomes" id="UP001158576">
    <property type="component" value="Chromosome XSR"/>
</dbReference>
<feature type="compositionally biased region" description="Basic and acidic residues" evidence="1">
    <location>
        <begin position="125"/>
        <end position="147"/>
    </location>
</feature>
<feature type="region of interest" description="Disordered" evidence="1">
    <location>
        <begin position="1"/>
        <end position="45"/>
    </location>
</feature>